<dbReference type="GO" id="GO:0003677">
    <property type="term" value="F:DNA binding"/>
    <property type="evidence" value="ECO:0007669"/>
    <property type="project" value="InterPro"/>
</dbReference>
<dbReference type="Proteomes" id="UP000724657">
    <property type="component" value="Unassembled WGS sequence"/>
</dbReference>
<comment type="caution">
    <text evidence="3">The sequence shown here is derived from an EMBL/GenBank/DDBJ whole genome shotgun (WGS) entry which is preliminary data.</text>
</comment>
<dbReference type="AlphaFoldDB" id="A0A9E2KZH9"/>
<dbReference type="EMBL" id="JAHLFN010000073">
    <property type="protein sequence ID" value="MBU3842940.1"/>
    <property type="molecule type" value="Genomic_DNA"/>
</dbReference>
<dbReference type="PANTHER" id="PTHR30349">
    <property type="entry name" value="PHAGE INTEGRASE-RELATED"/>
    <property type="match status" value="1"/>
</dbReference>
<organism evidence="3 4">
    <name type="scientific">Candidatus Fusobacterium pullicola</name>
    <dbReference type="NCBI Taxonomy" id="2838601"/>
    <lineage>
        <taxon>Bacteria</taxon>
        <taxon>Fusobacteriati</taxon>
        <taxon>Fusobacteriota</taxon>
        <taxon>Fusobacteriia</taxon>
        <taxon>Fusobacteriales</taxon>
        <taxon>Fusobacteriaceae</taxon>
        <taxon>Fusobacterium</taxon>
    </lineage>
</organism>
<dbReference type="Gene3D" id="1.10.443.10">
    <property type="entry name" value="Intergrase catalytic core"/>
    <property type="match status" value="1"/>
</dbReference>
<evidence type="ECO:0000313" key="4">
    <source>
        <dbReference type="Proteomes" id="UP000724657"/>
    </source>
</evidence>
<dbReference type="Pfam" id="PF00589">
    <property type="entry name" value="Phage_integrase"/>
    <property type="match status" value="1"/>
</dbReference>
<dbReference type="SUPFAM" id="SSF56349">
    <property type="entry name" value="DNA breaking-rejoining enzymes"/>
    <property type="match status" value="1"/>
</dbReference>
<name>A0A9E2KZH9_9FUSO</name>
<dbReference type="InterPro" id="IPR013762">
    <property type="entry name" value="Integrase-like_cat_sf"/>
</dbReference>
<dbReference type="InterPro" id="IPR002104">
    <property type="entry name" value="Integrase_catalytic"/>
</dbReference>
<dbReference type="InterPro" id="IPR011010">
    <property type="entry name" value="DNA_brk_join_enz"/>
</dbReference>
<dbReference type="GO" id="GO:0006310">
    <property type="term" value="P:DNA recombination"/>
    <property type="evidence" value="ECO:0007669"/>
    <property type="project" value="UniProtKB-KW"/>
</dbReference>
<evidence type="ECO:0000256" key="1">
    <source>
        <dbReference type="ARBA" id="ARBA00023172"/>
    </source>
</evidence>
<keyword evidence="1" id="KW-0233">DNA recombination</keyword>
<proteinExistence type="predicted"/>
<reference evidence="3" key="2">
    <citation type="submission" date="2021-04" db="EMBL/GenBank/DDBJ databases">
        <authorList>
            <person name="Gilroy R."/>
        </authorList>
    </citation>
    <scope>NUCLEOTIDE SEQUENCE</scope>
    <source>
        <strain evidence="3">A6-441</strain>
    </source>
</reference>
<feature type="domain" description="Tyr recombinase" evidence="2">
    <location>
        <begin position="12"/>
        <end position="192"/>
    </location>
</feature>
<sequence length="196" mass="22837">MKIKSTGNKKGQEVRYINSNDIIRLKEYFRDNNKIIILSIFNIGLNTGLRISDILNLKFEDVNKNRAKIEEIKTGKSKVIYFNKVCMQSIKELKEYYKSKKIKCNSFLFKSSFNPNNSISYSAVIQYLRKAKLDLKIEYEIGTHSLRKTWGYAVYKKTKNIGLLMIAFNHSSPKITLRYIGIEEDDIANIMKNTLL</sequence>
<dbReference type="InterPro" id="IPR050090">
    <property type="entry name" value="Tyrosine_recombinase_XerCD"/>
</dbReference>
<accession>A0A9E2KZH9</accession>
<protein>
    <submittedName>
        <fullName evidence="3">Tyrosine-type recombinase/integrase</fullName>
    </submittedName>
</protein>
<reference evidence="3" key="1">
    <citation type="journal article" date="2021" name="PeerJ">
        <title>Extensive microbial diversity within the chicken gut microbiome revealed by metagenomics and culture.</title>
        <authorList>
            <person name="Gilroy R."/>
            <person name="Ravi A."/>
            <person name="Getino M."/>
            <person name="Pursley I."/>
            <person name="Horton D.L."/>
            <person name="Alikhan N.F."/>
            <person name="Baker D."/>
            <person name="Gharbi K."/>
            <person name="Hall N."/>
            <person name="Watson M."/>
            <person name="Adriaenssens E.M."/>
            <person name="Foster-Nyarko E."/>
            <person name="Jarju S."/>
            <person name="Secka A."/>
            <person name="Antonio M."/>
            <person name="Oren A."/>
            <person name="Chaudhuri R.R."/>
            <person name="La Ragione R."/>
            <person name="Hildebrand F."/>
            <person name="Pallen M.J."/>
        </authorList>
    </citation>
    <scope>NUCLEOTIDE SEQUENCE</scope>
    <source>
        <strain evidence="3">A6-441</strain>
    </source>
</reference>
<dbReference type="PANTHER" id="PTHR30349:SF82">
    <property type="entry name" value="INTEGRASE_RECOMBINASE YOEC-RELATED"/>
    <property type="match status" value="1"/>
</dbReference>
<evidence type="ECO:0000259" key="2">
    <source>
        <dbReference type="PROSITE" id="PS51898"/>
    </source>
</evidence>
<dbReference type="PROSITE" id="PS51898">
    <property type="entry name" value="TYR_RECOMBINASE"/>
    <property type="match status" value="1"/>
</dbReference>
<gene>
    <name evidence="3" type="ORF">IAA47_08195</name>
</gene>
<evidence type="ECO:0000313" key="3">
    <source>
        <dbReference type="EMBL" id="MBU3842940.1"/>
    </source>
</evidence>
<dbReference type="GO" id="GO:0015074">
    <property type="term" value="P:DNA integration"/>
    <property type="evidence" value="ECO:0007669"/>
    <property type="project" value="InterPro"/>
</dbReference>